<keyword evidence="8" id="KW-1185">Reference proteome</keyword>
<keyword evidence="3" id="KW-0731">Sigma factor</keyword>
<dbReference type="PANTHER" id="PTHR43133:SF8">
    <property type="entry name" value="RNA POLYMERASE SIGMA FACTOR HI_1459-RELATED"/>
    <property type="match status" value="1"/>
</dbReference>
<evidence type="ECO:0000256" key="4">
    <source>
        <dbReference type="ARBA" id="ARBA00023125"/>
    </source>
</evidence>
<dbReference type="EMBL" id="CP003364">
    <property type="protein sequence ID" value="AGA31399.1"/>
    <property type="molecule type" value="Genomic_DNA"/>
</dbReference>
<organism evidence="7 8">
    <name type="scientific">Singulisphaera acidiphila (strain ATCC BAA-1392 / DSM 18658 / VKM B-2454 / MOB10)</name>
    <dbReference type="NCBI Taxonomy" id="886293"/>
    <lineage>
        <taxon>Bacteria</taxon>
        <taxon>Pseudomonadati</taxon>
        <taxon>Planctomycetota</taxon>
        <taxon>Planctomycetia</taxon>
        <taxon>Isosphaerales</taxon>
        <taxon>Isosphaeraceae</taxon>
        <taxon>Singulisphaera</taxon>
    </lineage>
</organism>
<dbReference type="STRING" id="886293.Sinac_7360"/>
<keyword evidence="4" id="KW-0238">DNA-binding</keyword>
<dbReference type="InterPro" id="IPR014284">
    <property type="entry name" value="RNA_pol_sigma-70_dom"/>
</dbReference>
<dbReference type="Pfam" id="PF04545">
    <property type="entry name" value="Sigma70_r4"/>
    <property type="match status" value="1"/>
</dbReference>
<dbReference type="HOGENOM" id="CLU_1293598_0_0_0"/>
<dbReference type="InterPro" id="IPR013324">
    <property type="entry name" value="RNA_pol_sigma_r3/r4-like"/>
</dbReference>
<dbReference type="GO" id="GO:0006352">
    <property type="term" value="P:DNA-templated transcription initiation"/>
    <property type="evidence" value="ECO:0007669"/>
    <property type="project" value="InterPro"/>
</dbReference>
<evidence type="ECO:0000256" key="1">
    <source>
        <dbReference type="ARBA" id="ARBA00010641"/>
    </source>
</evidence>
<feature type="domain" description="RNA polymerase sigma-70 region 4" evidence="6">
    <location>
        <begin position="132"/>
        <end position="181"/>
    </location>
</feature>
<evidence type="ECO:0000259" key="6">
    <source>
        <dbReference type="Pfam" id="PF04545"/>
    </source>
</evidence>
<keyword evidence="5" id="KW-0804">Transcription</keyword>
<name>L0DPW0_SINAD</name>
<evidence type="ECO:0000256" key="2">
    <source>
        <dbReference type="ARBA" id="ARBA00023015"/>
    </source>
</evidence>
<evidence type="ECO:0000256" key="5">
    <source>
        <dbReference type="ARBA" id="ARBA00023163"/>
    </source>
</evidence>
<dbReference type="KEGG" id="saci:Sinac_7360"/>
<dbReference type="InterPro" id="IPR039425">
    <property type="entry name" value="RNA_pol_sigma-70-like"/>
</dbReference>
<reference evidence="7 8" key="1">
    <citation type="submission" date="2012-02" db="EMBL/GenBank/DDBJ databases">
        <title>Complete sequence of chromosome of Singulisphaera acidiphila DSM 18658.</title>
        <authorList>
            <consortium name="US DOE Joint Genome Institute (JGI-PGF)"/>
            <person name="Lucas S."/>
            <person name="Copeland A."/>
            <person name="Lapidus A."/>
            <person name="Glavina del Rio T."/>
            <person name="Dalin E."/>
            <person name="Tice H."/>
            <person name="Bruce D."/>
            <person name="Goodwin L."/>
            <person name="Pitluck S."/>
            <person name="Peters L."/>
            <person name="Ovchinnikova G."/>
            <person name="Chertkov O."/>
            <person name="Kyrpides N."/>
            <person name="Mavromatis K."/>
            <person name="Ivanova N."/>
            <person name="Brettin T."/>
            <person name="Detter J.C."/>
            <person name="Han C."/>
            <person name="Larimer F."/>
            <person name="Land M."/>
            <person name="Hauser L."/>
            <person name="Markowitz V."/>
            <person name="Cheng J.-F."/>
            <person name="Hugenholtz P."/>
            <person name="Woyke T."/>
            <person name="Wu D."/>
            <person name="Tindall B."/>
            <person name="Pomrenke H."/>
            <person name="Brambilla E."/>
            <person name="Klenk H.-P."/>
            <person name="Eisen J.A."/>
        </authorList>
    </citation>
    <scope>NUCLEOTIDE SEQUENCE [LARGE SCALE GENOMIC DNA]</scope>
    <source>
        <strain evidence="8">ATCC BAA-1392 / DSM 18658 / VKM B-2454 / MOB10</strain>
    </source>
</reference>
<dbReference type="RefSeq" id="WP_015250468.1">
    <property type="nucleotide sequence ID" value="NC_019892.1"/>
</dbReference>
<dbReference type="Proteomes" id="UP000010798">
    <property type="component" value="Chromosome"/>
</dbReference>
<dbReference type="PANTHER" id="PTHR43133">
    <property type="entry name" value="RNA POLYMERASE ECF-TYPE SIGMA FACTO"/>
    <property type="match status" value="1"/>
</dbReference>
<dbReference type="eggNOG" id="COG1595">
    <property type="taxonomic scope" value="Bacteria"/>
</dbReference>
<comment type="similarity">
    <text evidence="1">Belongs to the sigma-70 factor family. ECF subfamily.</text>
</comment>
<dbReference type="AlphaFoldDB" id="L0DPW0"/>
<proteinExistence type="inferred from homology"/>
<evidence type="ECO:0000313" key="7">
    <source>
        <dbReference type="EMBL" id="AGA31399.1"/>
    </source>
</evidence>
<dbReference type="Gene3D" id="1.10.1740.10">
    <property type="match status" value="1"/>
</dbReference>
<sequence>MMNNEEYDGLAERMKRGDGDAFAEFMRLFGVRLYRMFLLMGSSEAEAEELSVSSLSRAAMKIHLYSAGKENGLARWVHAVARNTFIDSKRARTREMAHALSMDPEVQASLLAFPEESLSEPESRFKRVIERALEQLSEIDREIVWARIGEPKVPFLDLATRLGMSEPNLRKRHQRALERLKRVLGADPAVREWSEGFARRSLGCADGPAVPYE</sequence>
<protein>
    <submittedName>
        <fullName evidence="7">RNA polymerase sigma factor, sigma-70 family</fullName>
    </submittedName>
</protein>
<gene>
    <name evidence="7" type="ordered locus">Sinac_7360</name>
</gene>
<dbReference type="NCBIfam" id="TIGR02937">
    <property type="entry name" value="sigma70-ECF"/>
    <property type="match status" value="1"/>
</dbReference>
<accession>L0DPW0</accession>
<evidence type="ECO:0000256" key="3">
    <source>
        <dbReference type="ARBA" id="ARBA00023082"/>
    </source>
</evidence>
<dbReference type="GO" id="GO:0016987">
    <property type="term" value="F:sigma factor activity"/>
    <property type="evidence" value="ECO:0007669"/>
    <property type="project" value="UniProtKB-KW"/>
</dbReference>
<dbReference type="InterPro" id="IPR036388">
    <property type="entry name" value="WH-like_DNA-bd_sf"/>
</dbReference>
<dbReference type="SUPFAM" id="SSF88659">
    <property type="entry name" value="Sigma3 and sigma4 domains of RNA polymerase sigma factors"/>
    <property type="match status" value="1"/>
</dbReference>
<keyword evidence="2" id="KW-0805">Transcription regulation</keyword>
<evidence type="ECO:0000313" key="8">
    <source>
        <dbReference type="Proteomes" id="UP000010798"/>
    </source>
</evidence>
<dbReference type="InterPro" id="IPR013325">
    <property type="entry name" value="RNA_pol_sigma_r2"/>
</dbReference>
<dbReference type="InterPro" id="IPR007630">
    <property type="entry name" value="RNA_pol_sigma70_r4"/>
</dbReference>
<dbReference type="Gene3D" id="1.10.10.10">
    <property type="entry name" value="Winged helix-like DNA-binding domain superfamily/Winged helix DNA-binding domain"/>
    <property type="match status" value="1"/>
</dbReference>
<dbReference type="GO" id="GO:0003677">
    <property type="term" value="F:DNA binding"/>
    <property type="evidence" value="ECO:0007669"/>
    <property type="project" value="UniProtKB-KW"/>
</dbReference>
<dbReference type="SUPFAM" id="SSF88946">
    <property type="entry name" value="Sigma2 domain of RNA polymerase sigma factors"/>
    <property type="match status" value="1"/>
</dbReference>